<dbReference type="AlphaFoldDB" id="V6LM60"/>
<gene>
    <name evidence="1" type="ORF">SS50377_14880</name>
    <name evidence="2" type="ORF">SS50377_20249</name>
</gene>
<reference evidence="1 2" key="1">
    <citation type="journal article" date="2014" name="PLoS Genet.">
        <title>The Genome of Spironucleus salmonicida Highlights a Fish Pathogen Adapted to Fluctuating Environments.</title>
        <authorList>
            <person name="Xu F."/>
            <person name="Jerlstrom-Hultqvist J."/>
            <person name="Einarsson E."/>
            <person name="Astvaldsson A."/>
            <person name="Svard S.G."/>
            <person name="Andersson J.O."/>
        </authorList>
    </citation>
    <scope>NUCLEOTIDE SEQUENCE</scope>
    <source>
        <strain evidence="2">ATCC 50377</strain>
    </source>
</reference>
<organism evidence="1">
    <name type="scientific">Spironucleus salmonicida</name>
    <dbReference type="NCBI Taxonomy" id="348837"/>
    <lineage>
        <taxon>Eukaryota</taxon>
        <taxon>Metamonada</taxon>
        <taxon>Diplomonadida</taxon>
        <taxon>Hexamitidae</taxon>
        <taxon>Hexamitinae</taxon>
        <taxon>Spironucleus</taxon>
    </lineage>
</organism>
<dbReference type="EMBL" id="KI546100">
    <property type="protein sequence ID" value="EST45303.1"/>
    <property type="molecule type" value="Genomic_DNA"/>
</dbReference>
<sequence>MFSCCTAGFTEDLNDINQENKELNDIFEFIKEADMIPPFTKSKYFTKQFKLMYDSVEDKFDEFQIFQPHDPIQPTKITNVIESDQLQQVQPIDDMFASAQQQHEIDINCDQILDDQQQEISVVQYTQDDIQPAVDLQENIENLEGKITQNANIEDLINKAVSQNLTQVNDQLVKQQQLIQQQMELIHAQEKQIQEAQTRQMEIDSLRTKAVIKSININTQPPAELTETDLQQSPYANAKLSLSSGFLIGSVGSSESFRIDLTQENVIHYQQQNLRLVIQGPYGPLTIRARNLDDYEKWVKNIQTSISRKLQSNTKPPSNTPKLLMQLDTSTQVLFVYQNGSQMPTKEFFVRNSEVSIKKDGDFGIVKVRCADGRKFSFGDKIDICEQWSEQFEICGASTKYI</sequence>
<accession>V6LM60</accession>
<protein>
    <submittedName>
        <fullName evidence="1">Uncharacterized protein</fullName>
    </submittedName>
</protein>
<evidence type="ECO:0000313" key="1">
    <source>
        <dbReference type="EMBL" id="EST45303.1"/>
    </source>
</evidence>
<evidence type="ECO:0000313" key="3">
    <source>
        <dbReference type="Proteomes" id="UP000018208"/>
    </source>
</evidence>
<keyword evidence="3" id="KW-1185">Reference proteome</keyword>
<dbReference type="VEuPathDB" id="GiardiaDB:SS50377_20249"/>
<evidence type="ECO:0000313" key="2">
    <source>
        <dbReference type="EMBL" id="KAH0576903.1"/>
    </source>
</evidence>
<reference evidence="2" key="2">
    <citation type="submission" date="2020-12" db="EMBL/GenBank/DDBJ databases">
        <title>New Spironucleus salmonicida genome in near-complete chromosomes.</title>
        <authorList>
            <person name="Xu F."/>
            <person name="Kurt Z."/>
            <person name="Jimenez-Gonzalez A."/>
            <person name="Astvaldsson A."/>
            <person name="Andersson J.O."/>
            <person name="Svard S.G."/>
        </authorList>
    </citation>
    <scope>NUCLEOTIDE SEQUENCE</scope>
    <source>
        <strain evidence="2">ATCC 50377</strain>
    </source>
</reference>
<dbReference type="EMBL" id="AUWU02000001">
    <property type="protein sequence ID" value="KAH0576903.1"/>
    <property type="molecule type" value="Genomic_DNA"/>
</dbReference>
<proteinExistence type="predicted"/>
<dbReference type="Proteomes" id="UP000018208">
    <property type="component" value="Unassembled WGS sequence"/>
</dbReference>
<name>V6LM60_9EUKA</name>